<keyword evidence="2" id="KW-0863">Zinc-finger</keyword>
<dbReference type="InterPro" id="IPR001258">
    <property type="entry name" value="NHL_repeat"/>
</dbReference>
<dbReference type="GeneID" id="14916292"/>
<feature type="repeat" description="NHL" evidence="3">
    <location>
        <begin position="191"/>
        <end position="226"/>
    </location>
</feature>
<dbReference type="SUPFAM" id="SSF57845">
    <property type="entry name" value="B-box zinc-binding domain"/>
    <property type="match status" value="1"/>
</dbReference>
<dbReference type="GO" id="GO:0043161">
    <property type="term" value="P:proteasome-mediated ubiquitin-dependent protein catabolic process"/>
    <property type="evidence" value="ECO:0007669"/>
    <property type="project" value="TreeGrafter"/>
</dbReference>
<dbReference type="RefSeq" id="XP_004337768.1">
    <property type="nucleotide sequence ID" value="XM_004337720.1"/>
</dbReference>
<dbReference type="PROSITE" id="PS50119">
    <property type="entry name" value="ZF_BBOX"/>
    <property type="match status" value="1"/>
</dbReference>
<dbReference type="SUPFAM" id="SSF101898">
    <property type="entry name" value="NHL repeat"/>
    <property type="match status" value="1"/>
</dbReference>
<dbReference type="AlphaFoldDB" id="L8GRZ6"/>
<dbReference type="CDD" id="cd19756">
    <property type="entry name" value="Bbox2"/>
    <property type="match status" value="1"/>
</dbReference>
<keyword evidence="2" id="KW-0479">Metal-binding</keyword>
<evidence type="ECO:0000256" key="2">
    <source>
        <dbReference type="PROSITE-ProRule" id="PRU00024"/>
    </source>
</evidence>
<evidence type="ECO:0000256" key="1">
    <source>
        <dbReference type="ARBA" id="ARBA00022737"/>
    </source>
</evidence>
<evidence type="ECO:0000313" key="5">
    <source>
        <dbReference type="EMBL" id="ELR15755.1"/>
    </source>
</evidence>
<feature type="repeat" description="NHL" evidence="3">
    <location>
        <begin position="143"/>
        <end position="186"/>
    </location>
</feature>
<dbReference type="Gene3D" id="3.30.160.60">
    <property type="entry name" value="Classic Zinc Finger"/>
    <property type="match status" value="1"/>
</dbReference>
<evidence type="ECO:0000259" key="4">
    <source>
        <dbReference type="PROSITE" id="PS50119"/>
    </source>
</evidence>
<gene>
    <name evidence="5" type="ORF">ACA1_379370</name>
</gene>
<dbReference type="Pfam" id="PF01436">
    <property type="entry name" value="NHL"/>
    <property type="match status" value="3"/>
</dbReference>
<dbReference type="Gene3D" id="2.120.10.30">
    <property type="entry name" value="TolB, C-terminal domain"/>
    <property type="match status" value="2"/>
</dbReference>
<dbReference type="PROSITE" id="PS51125">
    <property type="entry name" value="NHL"/>
    <property type="match status" value="3"/>
</dbReference>
<feature type="repeat" description="NHL" evidence="3">
    <location>
        <begin position="109"/>
        <end position="139"/>
    </location>
</feature>
<dbReference type="EMBL" id="KB008025">
    <property type="protein sequence ID" value="ELR15755.1"/>
    <property type="molecule type" value="Genomic_DNA"/>
</dbReference>
<dbReference type="OrthoDB" id="342730at2759"/>
<dbReference type="CDD" id="cd05819">
    <property type="entry name" value="NHL"/>
    <property type="match status" value="1"/>
</dbReference>
<accession>L8GRZ6</accession>
<proteinExistence type="predicted"/>
<keyword evidence="6" id="KW-1185">Reference proteome</keyword>
<name>L8GRZ6_ACACF</name>
<keyword evidence="2" id="KW-0862">Zinc</keyword>
<dbReference type="Proteomes" id="UP000011083">
    <property type="component" value="Unassembled WGS sequence"/>
</dbReference>
<evidence type="ECO:0000256" key="3">
    <source>
        <dbReference type="PROSITE-ProRule" id="PRU00504"/>
    </source>
</evidence>
<organism evidence="5 6">
    <name type="scientific">Acanthamoeba castellanii (strain ATCC 30010 / Neff)</name>
    <dbReference type="NCBI Taxonomy" id="1257118"/>
    <lineage>
        <taxon>Eukaryota</taxon>
        <taxon>Amoebozoa</taxon>
        <taxon>Discosea</taxon>
        <taxon>Longamoebia</taxon>
        <taxon>Centramoebida</taxon>
        <taxon>Acanthamoebidae</taxon>
        <taxon>Acanthamoeba</taxon>
    </lineage>
</organism>
<dbReference type="InterPro" id="IPR011042">
    <property type="entry name" value="6-blade_b-propeller_TolB-like"/>
</dbReference>
<dbReference type="InterPro" id="IPR000315">
    <property type="entry name" value="Znf_B-box"/>
</dbReference>
<sequence length="226" mass="24188">MWCERDGVAVCMVCLVAGPHKGHDALTIEEAEERAREAARVELAQVELAMGEVEAAVERQAAREAAEQESGREARAAIKQHFDRVREAVAQRERVLGAEVNDGGPSSAQRPADVAVDAATGNIIVADRDNHRVHVWQADGSFLRTFGSRGRGHGQFRRPEGVAVDVAGNVIVADYGNHRVQVWRATGRSFLRTLGSLGGGPAQFKDPRGVAVDAATGHIIVADCGN</sequence>
<dbReference type="InterPro" id="IPR050952">
    <property type="entry name" value="TRIM-NHL_E3_ligases"/>
</dbReference>
<dbReference type="GO" id="GO:0061630">
    <property type="term" value="F:ubiquitin protein ligase activity"/>
    <property type="evidence" value="ECO:0007669"/>
    <property type="project" value="TreeGrafter"/>
</dbReference>
<protein>
    <submittedName>
        <fullName evidence="5">NHL repeatcontaining protein</fullName>
    </submittedName>
</protein>
<feature type="domain" description="B box-type" evidence="4">
    <location>
        <begin position="1"/>
        <end position="28"/>
    </location>
</feature>
<dbReference type="GO" id="GO:0008270">
    <property type="term" value="F:zinc ion binding"/>
    <property type="evidence" value="ECO:0007669"/>
    <property type="project" value="UniProtKB-KW"/>
</dbReference>
<dbReference type="VEuPathDB" id="AmoebaDB:ACA1_379370"/>
<reference evidence="5 6" key="1">
    <citation type="journal article" date="2013" name="Genome Biol.">
        <title>Genome of Acanthamoeba castellanii highlights extensive lateral gene transfer and early evolution of tyrosine kinase signaling.</title>
        <authorList>
            <person name="Clarke M."/>
            <person name="Lohan A.J."/>
            <person name="Liu B."/>
            <person name="Lagkouvardos I."/>
            <person name="Roy S."/>
            <person name="Zafar N."/>
            <person name="Bertelli C."/>
            <person name="Schilde C."/>
            <person name="Kianianmomeni A."/>
            <person name="Burglin T.R."/>
            <person name="Frech C."/>
            <person name="Turcotte B."/>
            <person name="Kopec K.O."/>
            <person name="Synnott J.M."/>
            <person name="Choo C."/>
            <person name="Paponov I."/>
            <person name="Finkler A."/>
            <person name="Soon Heng Tan C."/>
            <person name="Hutchins A.P."/>
            <person name="Weinmeier T."/>
            <person name="Rattei T."/>
            <person name="Chu J.S."/>
            <person name="Gimenez G."/>
            <person name="Irimia M."/>
            <person name="Rigden D.J."/>
            <person name="Fitzpatrick D.A."/>
            <person name="Lorenzo-Morales J."/>
            <person name="Bateman A."/>
            <person name="Chiu C.H."/>
            <person name="Tang P."/>
            <person name="Hegemann P."/>
            <person name="Fromm H."/>
            <person name="Raoult D."/>
            <person name="Greub G."/>
            <person name="Miranda-Saavedra D."/>
            <person name="Chen N."/>
            <person name="Nash P."/>
            <person name="Ginger M.L."/>
            <person name="Horn M."/>
            <person name="Schaap P."/>
            <person name="Caler L."/>
            <person name="Loftus B."/>
        </authorList>
    </citation>
    <scope>NUCLEOTIDE SEQUENCE [LARGE SCALE GENOMIC DNA]</scope>
    <source>
        <strain evidence="5 6">Neff</strain>
    </source>
</reference>
<dbReference type="OMA" id="VAVCMVC"/>
<dbReference type="PANTHER" id="PTHR24104:SF25">
    <property type="entry name" value="PROTEIN LIN-41"/>
    <property type="match status" value="1"/>
</dbReference>
<keyword evidence="1" id="KW-0677">Repeat</keyword>
<dbReference type="KEGG" id="acan:ACA1_379370"/>
<dbReference type="GO" id="GO:0000209">
    <property type="term" value="P:protein polyubiquitination"/>
    <property type="evidence" value="ECO:0007669"/>
    <property type="project" value="TreeGrafter"/>
</dbReference>
<dbReference type="PANTHER" id="PTHR24104">
    <property type="entry name" value="E3 UBIQUITIN-PROTEIN LIGASE NHLRC1-RELATED"/>
    <property type="match status" value="1"/>
</dbReference>
<evidence type="ECO:0000313" key="6">
    <source>
        <dbReference type="Proteomes" id="UP000011083"/>
    </source>
</evidence>